<dbReference type="InterPro" id="IPR024284">
    <property type="entry name" value="DUF3826"/>
</dbReference>
<keyword evidence="1" id="KW-0732">Signal</keyword>
<evidence type="ECO:0000313" key="2">
    <source>
        <dbReference type="EMBL" id="OYP55840.1"/>
    </source>
</evidence>
<dbReference type="GeneID" id="72479237"/>
<dbReference type="RefSeq" id="WP_094448325.1">
    <property type="nucleotide sequence ID" value="NZ_CAJOJX010000003.1"/>
</dbReference>
<name>A0ABX4EI93_SEGBR</name>
<dbReference type="EMBL" id="NPJF01000026">
    <property type="protein sequence ID" value="OYP55840.1"/>
    <property type="molecule type" value="Genomic_DNA"/>
</dbReference>
<gene>
    <name evidence="2" type="ORF">CIK91_05775</name>
</gene>
<comment type="caution">
    <text evidence="2">The sequence shown here is derived from an EMBL/GenBank/DDBJ whole genome shotgun (WGS) entry which is preliminary data.</text>
</comment>
<reference evidence="2 3" key="1">
    <citation type="submission" date="2017-08" db="EMBL/GenBank/DDBJ databases">
        <title>Comparative genomics of non-oral Prevotella species.</title>
        <authorList>
            <person name="Accetto T."/>
            <person name="Nograsek B."/>
            <person name="Avgustin G."/>
        </authorList>
    </citation>
    <scope>NUCLEOTIDE SEQUENCE [LARGE SCALE GENOMIC DNA]</scope>
    <source>
        <strain evidence="2 3">TC1-1</strain>
    </source>
</reference>
<sequence length="197" mass="22410">MKKGLVIIGLVLLSASVHAQVALDSVGRKADYVKSILGRSEKIVNGLNLTSDYTRKNVVNIVCNRYFYLSDCEDKLKGDALQAELYRHHFEFAAALGNYLSDKEIEAVKDGMTYGVVPKTYQAYQDMIPSLKENEKLQILNWLKEAREFAVDAGTSKAKHGWFGKYKGRINNWLSQRGYDLNKEREGWNKRIAAQKK</sequence>
<organism evidence="2 3">
    <name type="scientific">Segatella bryantii</name>
    <name type="common">Prevotella bryantii</name>
    <dbReference type="NCBI Taxonomy" id="77095"/>
    <lineage>
        <taxon>Bacteria</taxon>
        <taxon>Pseudomonadati</taxon>
        <taxon>Bacteroidota</taxon>
        <taxon>Bacteroidia</taxon>
        <taxon>Bacteroidales</taxon>
        <taxon>Prevotellaceae</taxon>
        <taxon>Segatella</taxon>
    </lineage>
</organism>
<evidence type="ECO:0008006" key="4">
    <source>
        <dbReference type="Google" id="ProtNLM"/>
    </source>
</evidence>
<accession>A0ABX4EI93</accession>
<feature type="signal peptide" evidence="1">
    <location>
        <begin position="1"/>
        <end position="19"/>
    </location>
</feature>
<proteinExistence type="predicted"/>
<evidence type="ECO:0000313" key="3">
    <source>
        <dbReference type="Proteomes" id="UP000216189"/>
    </source>
</evidence>
<dbReference type="Pfam" id="PF12875">
    <property type="entry name" value="DUF3826"/>
    <property type="match status" value="1"/>
</dbReference>
<dbReference type="Proteomes" id="UP000216189">
    <property type="component" value="Unassembled WGS sequence"/>
</dbReference>
<evidence type="ECO:0000256" key="1">
    <source>
        <dbReference type="SAM" id="SignalP"/>
    </source>
</evidence>
<protein>
    <recommendedName>
        <fullName evidence="4">DUF3826 domain-containing protein</fullName>
    </recommendedName>
</protein>
<feature type="chain" id="PRO_5047269610" description="DUF3826 domain-containing protein" evidence="1">
    <location>
        <begin position="20"/>
        <end position="197"/>
    </location>
</feature>
<keyword evidence="3" id="KW-1185">Reference proteome</keyword>